<name>A0A6L5X6E2_9FIRM</name>
<dbReference type="PANTHER" id="PTHR46124:SF2">
    <property type="entry name" value="D-AMINOACYL-TRNA DEACYLASE"/>
    <property type="match status" value="1"/>
</dbReference>
<sequence length="268" mass="29781">MRFCDTHAHYDDEAFDADRTRLLGRDLRDEGVEFVVNMGASLEGAERSAELARRYEEVYAGCGIHPDEVGIFGEEGSSQALSVMARLHGLLEQPKVVCVGEIGLDYHWMVQPKEIQRKWFAAQLHLAAELNLPINVHSREAAQDTFDVIVKHHTRAGKTLSGGIIHCYSGSVEMARAYVKLGYHIGVGGVVTFKNARVLKEVVQTLPLESLVTETDCPYMAPEPVRGTRNDSRNIRYVIAKIAALREMDEEACAAALLKNAKDVYRLA</sequence>
<keyword evidence="2" id="KW-0378">Hydrolase</keyword>
<keyword evidence="5" id="KW-1185">Reference proteome</keyword>
<proteinExistence type="predicted"/>
<accession>A0A6L5X6E2</accession>
<evidence type="ECO:0000313" key="4">
    <source>
        <dbReference type="EMBL" id="MSS14526.1"/>
    </source>
</evidence>
<evidence type="ECO:0000256" key="1">
    <source>
        <dbReference type="ARBA" id="ARBA00022723"/>
    </source>
</evidence>
<dbReference type="RefSeq" id="WP_154524398.1">
    <property type="nucleotide sequence ID" value="NZ_VULZ01000004.1"/>
</dbReference>
<evidence type="ECO:0000256" key="3">
    <source>
        <dbReference type="PIRSR" id="PIRSR005902-1"/>
    </source>
</evidence>
<dbReference type="GO" id="GO:0016788">
    <property type="term" value="F:hydrolase activity, acting on ester bonds"/>
    <property type="evidence" value="ECO:0007669"/>
    <property type="project" value="InterPro"/>
</dbReference>
<dbReference type="EMBL" id="VULZ01000004">
    <property type="protein sequence ID" value="MSS14526.1"/>
    <property type="molecule type" value="Genomic_DNA"/>
</dbReference>
<dbReference type="InterPro" id="IPR001130">
    <property type="entry name" value="TatD-like"/>
</dbReference>
<dbReference type="CDD" id="cd01310">
    <property type="entry name" value="TatD_DNAse"/>
    <property type="match status" value="1"/>
</dbReference>
<dbReference type="PROSITE" id="PS01091">
    <property type="entry name" value="TATD_3"/>
    <property type="match status" value="1"/>
</dbReference>
<feature type="binding site" evidence="3">
    <location>
        <position position="166"/>
    </location>
    <ligand>
        <name>a divalent metal cation</name>
        <dbReference type="ChEBI" id="CHEBI:60240"/>
        <label>2</label>
    </ligand>
</feature>
<dbReference type="Gene3D" id="3.20.20.140">
    <property type="entry name" value="Metal-dependent hydrolases"/>
    <property type="match status" value="1"/>
</dbReference>
<feature type="binding site" evidence="3">
    <location>
        <position position="7"/>
    </location>
    <ligand>
        <name>a divalent metal cation</name>
        <dbReference type="ChEBI" id="CHEBI:60240"/>
        <label>1</label>
    </ligand>
</feature>
<dbReference type="GO" id="GO:0004536">
    <property type="term" value="F:DNA nuclease activity"/>
    <property type="evidence" value="ECO:0007669"/>
    <property type="project" value="InterPro"/>
</dbReference>
<dbReference type="GO" id="GO:0005829">
    <property type="term" value="C:cytosol"/>
    <property type="evidence" value="ECO:0007669"/>
    <property type="project" value="TreeGrafter"/>
</dbReference>
<dbReference type="GO" id="GO:0046872">
    <property type="term" value="F:metal ion binding"/>
    <property type="evidence" value="ECO:0007669"/>
    <property type="project" value="UniProtKB-KW"/>
</dbReference>
<evidence type="ECO:0000313" key="5">
    <source>
        <dbReference type="Proteomes" id="UP000481852"/>
    </source>
</evidence>
<feature type="binding site" evidence="3">
    <location>
        <position position="137"/>
    </location>
    <ligand>
        <name>a divalent metal cation</name>
        <dbReference type="ChEBI" id="CHEBI:60240"/>
        <label>2</label>
    </ligand>
</feature>
<feature type="binding site" evidence="3">
    <location>
        <position position="101"/>
    </location>
    <ligand>
        <name>a divalent metal cation</name>
        <dbReference type="ChEBI" id="CHEBI:60240"/>
        <label>1</label>
    </ligand>
</feature>
<feature type="binding site" evidence="3">
    <location>
        <position position="9"/>
    </location>
    <ligand>
        <name>a divalent metal cation</name>
        <dbReference type="ChEBI" id="CHEBI:60240"/>
        <label>1</label>
    </ligand>
</feature>
<dbReference type="SUPFAM" id="SSF51556">
    <property type="entry name" value="Metallo-dependent hydrolases"/>
    <property type="match status" value="1"/>
</dbReference>
<dbReference type="NCBIfam" id="TIGR00010">
    <property type="entry name" value="YchF/TatD family DNA exonuclease"/>
    <property type="match status" value="1"/>
</dbReference>
<dbReference type="FunFam" id="3.20.20.140:FF:000005">
    <property type="entry name" value="TatD family hydrolase"/>
    <property type="match status" value="1"/>
</dbReference>
<gene>
    <name evidence="4" type="ORF">FYJ35_05625</name>
</gene>
<protein>
    <submittedName>
        <fullName evidence="4">TatD family deoxyribonuclease</fullName>
    </submittedName>
</protein>
<dbReference type="PANTHER" id="PTHR46124">
    <property type="entry name" value="D-AMINOACYL-TRNA DEACYLASE"/>
    <property type="match status" value="1"/>
</dbReference>
<dbReference type="Pfam" id="PF01026">
    <property type="entry name" value="TatD_DNase"/>
    <property type="match status" value="1"/>
</dbReference>
<dbReference type="PIRSF" id="PIRSF005902">
    <property type="entry name" value="DNase_TatD"/>
    <property type="match status" value="1"/>
</dbReference>
<dbReference type="Proteomes" id="UP000481852">
    <property type="component" value="Unassembled WGS sequence"/>
</dbReference>
<dbReference type="InterPro" id="IPR015991">
    <property type="entry name" value="TatD/YcfH-like"/>
</dbReference>
<dbReference type="InterPro" id="IPR018228">
    <property type="entry name" value="DNase_TatD-rel_CS"/>
</dbReference>
<keyword evidence="1 3" id="KW-0479">Metal-binding</keyword>
<dbReference type="AlphaFoldDB" id="A0A6L5X6E2"/>
<feature type="binding site" evidence="3">
    <location>
        <position position="216"/>
    </location>
    <ligand>
        <name>a divalent metal cation</name>
        <dbReference type="ChEBI" id="CHEBI:60240"/>
        <label>1</label>
    </ligand>
</feature>
<comment type="caution">
    <text evidence="4">The sequence shown here is derived from an EMBL/GenBank/DDBJ whole genome shotgun (WGS) entry which is preliminary data.</text>
</comment>
<organism evidence="4 5">
    <name type="scientific">Porcincola intestinalis</name>
    <dbReference type="NCBI Taxonomy" id="2606632"/>
    <lineage>
        <taxon>Bacteria</taxon>
        <taxon>Bacillati</taxon>
        <taxon>Bacillota</taxon>
        <taxon>Clostridia</taxon>
        <taxon>Lachnospirales</taxon>
        <taxon>Lachnospiraceae</taxon>
        <taxon>Porcincola</taxon>
    </lineage>
</organism>
<dbReference type="InterPro" id="IPR032466">
    <property type="entry name" value="Metal_Hydrolase"/>
</dbReference>
<reference evidence="4 5" key="1">
    <citation type="submission" date="2019-08" db="EMBL/GenBank/DDBJ databases">
        <title>In-depth cultivation of the pig gut microbiome towards novel bacterial diversity and tailored functional studies.</title>
        <authorList>
            <person name="Wylensek D."/>
            <person name="Hitch T.C.A."/>
            <person name="Clavel T."/>
        </authorList>
    </citation>
    <scope>NUCLEOTIDE SEQUENCE [LARGE SCALE GENOMIC DNA]</scope>
    <source>
        <strain evidence="4 5">Oil+RF-744-WCA-WT-11</strain>
    </source>
</reference>
<evidence type="ECO:0000256" key="2">
    <source>
        <dbReference type="ARBA" id="ARBA00022801"/>
    </source>
</evidence>